<sequence length="189" mass="20780">MKIKKMLMVFAILNVLVLGACGNKTESNRTNSSSNKRSKKNDELRNYKNLKIGDKVSVNYAKEYDGKYAFDFTLNKVEFTDQSLGGEEPVYEGGFIIADVTITNTGKDNLSLDIFDNVKYGPAIFSYGADYGLDGLKESQKLAVGETTEGKIVAVFSRSGNTLTRGLEGTSTVFSYDIKADEIGDYVPE</sequence>
<evidence type="ECO:0008006" key="5">
    <source>
        <dbReference type="Google" id="ProtNLM"/>
    </source>
</evidence>
<dbReference type="PROSITE" id="PS51257">
    <property type="entry name" value="PROKAR_LIPOPROTEIN"/>
    <property type="match status" value="1"/>
</dbReference>
<dbReference type="InterPro" id="IPR029050">
    <property type="entry name" value="Immunoprotect_excell_Ig-like"/>
</dbReference>
<keyword evidence="1 2" id="KW-0732">Signal</keyword>
<comment type="caution">
    <text evidence="3">The sequence shown here is derived from an EMBL/GenBank/DDBJ whole genome shotgun (WGS) entry which is preliminary data.</text>
</comment>
<dbReference type="Proteomes" id="UP001249945">
    <property type="component" value="Unassembled WGS sequence"/>
</dbReference>
<feature type="signal peptide" evidence="2">
    <location>
        <begin position="1"/>
        <end position="20"/>
    </location>
</feature>
<dbReference type="AlphaFoldDB" id="A0AAW8R664"/>
<dbReference type="Gene3D" id="2.60.40.1240">
    <property type="match status" value="1"/>
</dbReference>
<feature type="chain" id="PRO_5043824323" description="DUF4352 domain-containing protein" evidence="2">
    <location>
        <begin position="21"/>
        <end position="189"/>
    </location>
</feature>
<reference evidence="3" key="1">
    <citation type="submission" date="2022-04" db="EMBL/GenBank/DDBJ databases">
        <title>Draft genome sequences of lactic acid bacteria (LAB) strains involved in meat spoilage.</title>
        <authorList>
            <person name="Palevich N."/>
        </authorList>
    </citation>
    <scope>NUCLEOTIDE SEQUENCE</scope>
    <source>
        <strain evidence="3">9-14</strain>
    </source>
</reference>
<evidence type="ECO:0000256" key="2">
    <source>
        <dbReference type="SAM" id="SignalP"/>
    </source>
</evidence>
<proteinExistence type="predicted"/>
<dbReference type="EMBL" id="JALRMR010000002">
    <property type="protein sequence ID" value="MDT1973296.1"/>
    <property type="molecule type" value="Genomic_DNA"/>
</dbReference>
<evidence type="ECO:0000313" key="4">
    <source>
        <dbReference type="Proteomes" id="UP001249945"/>
    </source>
</evidence>
<protein>
    <recommendedName>
        <fullName evidence="5">DUF4352 domain-containing protein</fullName>
    </recommendedName>
</protein>
<dbReference type="RefSeq" id="WP_074401861.1">
    <property type="nucleotide sequence ID" value="NZ_FLLU01000012.1"/>
</dbReference>
<name>A0AAW8R664_CARDV</name>
<organism evidence="3 4">
    <name type="scientific">Carnobacterium divergens</name>
    <name type="common">Lactobacillus divergens</name>
    <dbReference type="NCBI Taxonomy" id="2748"/>
    <lineage>
        <taxon>Bacteria</taxon>
        <taxon>Bacillati</taxon>
        <taxon>Bacillota</taxon>
        <taxon>Bacilli</taxon>
        <taxon>Lactobacillales</taxon>
        <taxon>Carnobacteriaceae</taxon>
        <taxon>Carnobacterium</taxon>
    </lineage>
</organism>
<accession>A0AAW8R664</accession>
<evidence type="ECO:0000256" key="1">
    <source>
        <dbReference type="ARBA" id="ARBA00022729"/>
    </source>
</evidence>
<gene>
    <name evidence="3" type="ORF">MX635_02690</name>
</gene>
<evidence type="ECO:0000313" key="3">
    <source>
        <dbReference type="EMBL" id="MDT1973296.1"/>
    </source>
</evidence>